<evidence type="ECO:0000313" key="4">
    <source>
        <dbReference type="Proteomes" id="UP001595907"/>
    </source>
</evidence>
<feature type="domain" description="GH16" evidence="2">
    <location>
        <begin position="39"/>
        <end position="283"/>
    </location>
</feature>
<dbReference type="InterPro" id="IPR013320">
    <property type="entry name" value="ConA-like_dom_sf"/>
</dbReference>
<keyword evidence="4" id="KW-1185">Reference proteome</keyword>
<gene>
    <name evidence="3" type="ORF">ACFOWM_11990</name>
</gene>
<dbReference type="SUPFAM" id="SSF49899">
    <property type="entry name" value="Concanavalin A-like lectins/glucanases"/>
    <property type="match status" value="1"/>
</dbReference>
<comment type="caution">
    <text evidence="3">The sequence shown here is derived from an EMBL/GenBank/DDBJ whole genome shotgun (WGS) entry which is preliminary data.</text>
</comment>
<proteinExistence type="inferred from homology"/>
<dbReference type="PANTHER" id="PTHR10963">
    <property type="entry name" value="GLYCOSYL HYDROLASE-RELATED"/>
    <property type="match status" value="1"/>
</dbReference>
<name>A0ABV8QVD7_9BACT</name>
<dbReference type="EMBL" id="JBHSCZ010000003">
    <property type="protein sequence ID" value="MFC4263605.1"/>
    <property type="molecule type" value="Genomic_DNA"/>
</dbReference>
<protein>
    <submittedName>
        <fullName evidence="3">Family 16 glycosylhydrolase</fullName>
    </submittedName>
</protein>
<dbReference type="Proteomes" id="UP001595907">
    <property type="component" value="Unassembled WGS sequence"/>
</dbReference>
<dbReference type="CDD" id="cd08023">
    <property type="entry name" value="GH16_laminarinase_like"/>
    <property type="match status" value="1"/>
</dbReference>
<dbReference type="PROSITE" id="PS51257">
    <property type="entry name" value="PROKAR_LIPOPROTEIN"/>
    <property type="match status" value="1"/>
</dbReference>
<dbReference type="PROSITE" id="PS51762">
    <property type="entry name" value="GH16_2"/>
    <property type="match status" value="1"/>
</dbReference>
<sequence>MKKITGRFSTFLLSAVVLIACTDKKDIPTAKPAELIVDKNWQFETTPMWEDNFNTGTAPDLSKWTYETGGSGWGNNELQYYTSGANASVTGGNLVITAKKEAFGGRDYTSTRMITKGKGDFLYGRFEVRAKLPKGRGTWPAIWMLHSDAAYGNWPASGEIDIMEHVGFDPNKIHASVHTSAYNHLRGTQKTASKVIPTATDDFHKYRIDWTPYAVRGYIDDVQYFEFVNGNTGFTTWPFNKRFFLILNVAVGGDWGGAQGIDNTAFPTSMVVDYVKVFKLIEQ</sequence>
<evidence type="ECO:0000259" key="2">
    <source>
        <dbReference type="PROSITE" id="PS51762"/>
    </source>
</evidence>
<dbReference type="RefSeq" id="WP_379710413.1">
    <property type="nucleotide sequence ID" value="NZ_JBHSCZ010000003.1"/>
</dbReference>
<dbReference type="Pfam" id="PF00722">
    <property type="entry name" value="Glyco_hydro_16"/>
    <property type="match status" value="1"/>
</dbReference>
<accession>A0ABV8QVD7</accession>
<comment type="similarity">
    <text evidence="1">Belongs to the glycosyl hydrolase 16 family.</text>
</comment>
<dbReference type="PANTHER" id="PTHR10963:SF55">
    <property type="entry name" value="GLYCOSIDE HYDROLASE FAMILY 16 PROTEIN"/>
    <property type="match status" value="1"/>
</dbReference>
<reference evidence="4" key="1">
    <citation type="journal article" date="2019" name="Int. J. Syst. Evol. Microbiol.">
        <title>The Global Catalogue of Microorganisms (GCM) 10K type strain sequencing project: providing services to taxonomists for standard genome sequencing and annotation.</title>
        <authorList>
            <consortium name="The Broad Institute Genomics Platform"/>
            <consortium name="The Broad Institute Genome Sequencing Center for Infectious Disease"/>
            <person name="Wu L."/>
            <person name="Ma J."/>
        </authorList>
    </citation>
    <scope>NUCLEOTIDE SEQUENCE [LARGE SCALE GENOMIC DNA]</scope>
    <source>
        <strain evidence="4">CECT 8289</strain>
    </source>
</reference>
<dbReference type="InterPro" id="IPR000757">
    <property type="entry name" value="Beta-glucanase-like"/>
</dbReference>
<evidence type="ECO:0000256" key="1">
    <source>
        <dbReference type="ARBA" id="ARBA00006865"/>
    </source>
</evidence>
<organism evidence="3 4">
    <name type="scientific">Ferruginibacter yonginensis</name>
    <dbReference type="NCBI Taxonomy" id="1310416"/>
    <lineage>
        <taxon>Bacteria</taxon>
        <taxon>Pseudomonadati</taxon>
        <taxon>Bacteroidota</taxon>
        <taxon>Chitinophagia</taxon>
        <taxon>Chitinophagales</taxon>
        <taxon>Chitinophagaceae</taxon>
        <taxon>Ferruginibacter</taxon>
    </lineage>
</organism>
<evidence type="ECO:0000313" key="3">
    <source>
        <dbReference type="EMBL" id="MFC4263605.1"/>
    </source>
</evidence>
<dbReference type="InterPro" id="IPR050546">
    <property type="entry name" value="Glycosyl_Hydrlase_16"/>
</dbReference>
<dbReference type="Gene3D" id="2.60.120.200">
    <property type="match status" value="1"/>
</dbReference>